<evidence type="ECO:0000256" key="3">
    <source>
        <dbReference type="ARBA" id="ARBA00022692"/>
    </source>
</evidence>
<dbReference type="GO" id="GO:0005886">
    <property type="term" value="C:plasma membrane"/>
    <property type="evidence" value="ECO:0007669"/>
    <property type="project" value="UniProtKB-SubCell"/>
</dbReference>
<feature type="transmembrane region" description="Helical" evidence="6">
    <location>
        <begin position="301"/>
        <end position="328"/>
    </location>
</feature>
<feature type="transmembrane region" description="Helical" evidence="6">
    <location>
        <begin position="803"/>
        <end position="828"/>
    </location>
</feature>
<dbReference type="GO" id="GO:0016787">
    <property type="term" value="F:hydrolase activity"/>
    <property type="evidence" value="ECO:0007669"/>
    <property type="project" value="UniProtKB-KW"/>
</dbReference>
<dbReference type="InterPro" id="IPR025857">
    <property type="entry name" value="MacB_PCD"/>
</dbReference>
<keyword evidence="9" id="KW-0067">ATP-binding</keyword>
<feature type="transmembrane region" description="Helical" evidence="6">
    <location>
        <begin position="255"/>
        <end position="280"/>
    </location>
</feature>
<evidence type="ECO:0000256" key="2">
    <source>
        <dbReference type="ARBA" id="ARBA00022475"/>
    </source>
</evidence>
<dbReference type="Proteomes" id="UP000244912">
    <property type="component" value="Unassembled WGS sequence"/>
</dbReference>
<feature type="transmembrane region" description="Helical" evidence="6">
    <location>
        <begin position="399"/>
        <end position="417"/>
    </location>
</feature>
<keyword evidence="2" id="KW-1003">Cell membrane</keyword>
<accession>A0A2R8BYI3</accession>
<dbReference type="GO" id="GO:0005524">
    <property type="term" value="F:ATP binding"/>
    <property type="evidence" value="ECO:0007669"/>
    <property type="project" value="UniProtKB-KW"/>
</dbReference>
<dbReference type="AlphaFoldDB" id="A0A2R8BYI3"/>
<feature type="domain" description="MacB-like periplasmic core" evidence="8">
    <location>
        <begin position="28"/>
        <end position="229"/>
    </location>
</feature>
<dbReference type="Pfam" id="PF12704">
    <property type="entry name" value="MacB_PCD"/>
    <property type="match status" value="1"/>
</dbReference>
<keyword evidence="4 6" id="KW-1133">Transmembrane helix</keyword>
<evidence type="ECO:0000256" key="5">
    <source>
        <dbReference type="ARBA" id="ARBA00023136"/>
    </source>
</evidence>
<dbReference type="OrthoDB" id="9775544at2"/>
<evidence type="ECO:0000256" key="1">
    <source>
        <dbReference type="ARBA" id="ARBA00004651"/>
    </source>
</evidence>
<dbReference type="PANTHER" id="PTHR30287:SF1">
    <property type="entry name" value="INNER MEMBRANE PROTEIN"/>
    <property type="match status" value="1"/>
</dbReference>
<evidence type="ECO:0000256" key="4">
    <source>
        <dbReference type="ARBA" id="ARBA00022989"/>
    </source>
</evidence>
<feature type="transmembrane region" description="Helical" evidence="6">
    <location>
        <begin position="348"/>
        <end position="370"/>
    </location>
</feature>
<dbReference type="InterPro" id="IPR003838">
    <property type="entry name" value="ABC3_permease_C"/>
</dbReference>
<evidence type="ECO:0000259" key="7">
    <source>
        <dbReference type="Pfam" id="PF02687"/>
    </source>
</evidence>
<feature type="transmembrane region" description="Helical" evidence="6">
    <location>
        <begin position="21"/>
        <end position="43"/>
    </location>
</feature>
<reference evidence="9 10" key="1">
    <citation type="submission" date="2018-03" db="EMBL/GenBank/DDBJ databases">
        <authorList>
            <person name="Keele B.F."/>
        </authorList>
    </citation>
    <scope>NUCLEOTIDE SEQUENCE [LARGE SCALE GENOMIC DNA]</scope>
    <source>
        <strain evidence="9 10">CECT 8504</strain>
    </source>
</reference>
<organism evidence="9 10">
    <name type="scientific">Palleronia abyssalis</name>
    <dbReference type="NCBI Taxonomy" id="1501240"/>
    <lineage>
        <taxon>Bacteria</taxon>
        <taxon>Pseudomonadati</taxon>
        <taxon>Pseudomonadota</taxon>
        <taxon>Alphaproteobacteria</taxon>
        <taxon>Rhodobacterales</taxon>
        <taxon>Roseobacteraceae</taxon>
        <taxon>Palleronia</taxon>
    </lineage>
</organism>
<gene>
    <name evidence="9" type="primary">macB</name>
    <name evidence="9" type="ORF">PAA8504_03041</name>
</gene>
<dbReference type="Pfam" id="PF02687">
    <property type="entry name" value="FtsX"/>
    <property type="match status" value="2"/>
</dbReference>
<name>A0A2R8BYI3_9RHOB</name>
<comment type="subcellular location">
    <subcellularLocation>
        <location evidence="1">Cell membrane</location>
        <topology evidence="1">Multi-pass membrane protein</topology>
    </subcellularLocation>
</comment>
<proteinExistence type="predicted"/>
<feature type="transmembrane region" description="Helical" evidence="6">
    <location>
        <begin position="765"/>
        <end position="791"/>
    </location>
</feature>
<sequence length="838" mass="87176">MTAARNIARRELRNGFRDGLRGFRVFLACLTLGIAAIAAVGSVREAITEGLAREGATLLGGDASVEFTYRFADDAERAALASLGDVSEIVEFRSMVTVGEDRALTQIKAVDDVYPIYGDLILDPPGPLAATLQGDPPGAAMDPVLADRLGLQVGDMFTLGEKTFRLAARIESEPDNAGGGFDFGPRTLLFTDDLDGTGLIQPGTLYETEYRLRLPEGTDLDAAEARLDQALPDSGYRWRDSRNGAPGIAEFVERLSAFLVLVGLAGLAVGGIGVASAVRAHMVEKTATIATLKTVGAEARTLFTAFALQIGAITALAVVLGVALGAVLPLAFSPIIEDRLPVPAAISVYPLALVEAALYGTLAAALFTLWPLAKAQDIRAAALFREAGGMPAGLPRRGYLIATGVILVTLVAAAAVLSGIPTLTLYTAGGLLAAFLALLATAWATRKAARRLARMDAFKGHTALRTALGSVGGPSGEAAAVVLSLGLGLTVLAAVGQIDANLRAAIQRDLPEVAPAYFMVDIQPDQIDAIRALENDPQVEAVEAAPMLRGIITRINGQDAVEVGGDHWTLRGDRGVTYAEELDEDTKITAGEWWAADYDGPNQISFAAEEAAELGLKLGDTLTVNILGRDIEGEVTSFREVDFSTAGIGFVLAMNPSALEGAPHTWIATIYAEPEAEARILRDIAGDFPNITAIRVRDAIDQVSEILAGVAAAITYGASATLVTGAVVLIGAAAAGTKARTYEASILKTVGASRATILGSFALRWAILGLTSGLVAVFAGAAAGWGVSVFIMDTSFRFAPGSALAIIVGGVALTLVAGIAFAWGPLAARPAQILRARD</sequence>
<dbReference type="EMBL" id="ONZF01000007">
    <property type="protein sequence ID" value="SPJ25192.1"/>
    <property type="molecule type" value="Genomic_DNA"/>
</dbReference>
<evidence type="ECO:0000259" key="8">
    <source>
        <dbReference type="Pfam" id="PF12704"/>
    </source>
</evidence>
<feature type="transmembrane region" description="Helical" evidence="6">
    <location>
        <begin position="423"/>
        <end position="445"/>
    </location>
</feature>
<keyword evidence="5 6" id="KW-0472">Membrane</keyword>
<evidence type="ECO:0000256" key="6">
    <source>
        <dbReference type="SAM" id="Phobius"/>
    </source>
</evidence>
<keyword evidence="10" id="KW-1185">Reference proteome</keyword>
<feature type="domain" description="ABC3 transporter permease C-terminal" evidence="7">
    <location>
        <begin position="721"/>
        <end position="823"/>
    </location>
</feature>
<evidence type="ECO:0000313" key="9">
    <source>
        <dbReference type="EMBL" id="SPJ25192.1"/>
    </source>
</evidence>
<keyword evidence="3 6" id="KW-0812">Transmembrane</keyword>
<dbReference type="RefSeq" id="WP_108894992.1">
    <property type="nucleotide sequence ID" value="NZ_ONZF01000007.1"/>
</dbReference>
<dbReference type="EC" id="3.6.3.-" evidence="9"/>
<dbReference type="PANTHER" id="PTHR30287">
    <property type="entry name" value="MEMBRANE COMPONENT OF PREDICTED ABC SUPERFAMILY METABOLITE UPTAKE TRANSPORTER"/>
    <property type="match status" value="1"/>
</dbReference>
<feature type="domain" description="ABC3 transporter permease C-terminal" evidence="7">
    <location>
        <begin position="262"/>
        <end position="374"/>
    </location>
</feature>
<keyword evidence="9" id="KW-0378">Hydrolase</keyword>
<keyword evidence="9" id="KW-0547">Nucleotide-binding</keyword>
<protein>
    <submittedName>
        <fullName evidence="9">Macrolide export ATP-binding/permease protein MacB</fullName>
        <ecNumber evidence="9">3.6.3.-</ecNumber>
    </submittedName>
</protein>
<evidence type="ECO:0000313" key="10">
    <source>
        <dbReference type="Proteomes" id="UP000244912"/>
    </source>
</evidence>
<dbReference type="InterPro" id="IPR038766">
    <property type="entry name" value="Membrane_comp_ABC_pdt"/>
</dbReference>